<keyword evidence="2" id="KW-1185">Reference proteome</keyword>
<reference evidence="1 2" key="1">
    <citation type="journal article" date="2010" name="J. Bacteriol.">
        <title>Genome sequences of Pelagibaca bermudensis HTCC2601T and Maritimibacter alkaliphilus HTCC2654T, the type strains of two marine Roseobacter genera.</title>
        <authorList>
            <person name="Thrash J.C."/>
            <person name="Cho J.C."/>
            <person name="Ferriera S."/>
            <person name="Johnson J."/>
            <person name="Vergin K.L."/>
            <person name="Giovannoni S.J."/>
        </authorList>
    </citation>
    <scope>NUCLEOTIDE SEQUENCE [LARGE SCALE GENOMIC DNA]</scope>
    <source>
        <strain evidence="1 2">HTCC2654</strain>
    </source>
</reference>
<dbReference type="AlphaFoldDB" id="A3VJB2"/>
<name>A3VJB2_9RHOB</name>
<gene>
    <name evidence="1" type="ORF">RB2654_22568</name>
</gene>
<protein>
    <submittedName>
        <fullName evidence="1">Uncharacterized protein</fullName>
    </submittedName>
</protein>
<evidence type="ECO:0000313" key="1">
    <source>
        <dbReference type="EMBL" id="EAQ11719.1"/>
    </source>
</evidence>
<accession>A3VJB2</accession>
<organism evidence="1 2">
    <name type="scientific">Maritimibacter alkaliphilus HTCC2654</name>
    <dbReference type="NCBI Taxonomy" id="314271"/>
    <lineage>
        <taxon>Bacteria</taxon>
        <taxon>Pseudomonadati</taxon>
        <taxon>Pseudomonadota</taxon>
        <taxon>Alphaproteobacteria</taxon>
        <taxon>Rhodobacterales</taxon>
        <taxon>Roseobacteraceae</taxon>
        <taxon>Maritimibacter</taxon>
    </lineage>
</organism>
<sequence>MRRIENLYIGAVSMVTQRQKDRLQGASSLEGNKPRDILNQNRLRLKLIDKTQKL</sequence>
<comment type="caution">
    <text evidence="1">The sequence shown here is derived from an EMBL/GenBank/DDBJ whole genome shotgun (WGS) entry which is preliminary data.</text>
</comment>
<proteinExistence type="predicted"/>
<dbReference type="EMBL" id="AAMT01000013">
    <property type="protein sequence ID" value="EAQ11719.1"/>
    <property type="molecule type" value="Genomic_DNA"/>
</dbReference>
<dbReference type="HOGENOM" id="CLU_3045095_0_0_5"/>
<evidence type="ECO:0000313" key="2">
    <source>
        <dbReference type="Proteomes" id="UP000002931"/>
    </source>
</evidence>
<dbReference type="Proteomes" id="UP000002931">
    <property type="component" value="Unassembled WGS sequence"/>
</dbReference>